<evidence type="ECO:0000313" key="2">
    <source>
        <dbReference type="EMBL" id="GFC97407.1"/>
    </source>
</evidence>
<protein>
    <submittedName>
        <fullName evidence="2">Uncharacterized protein</fullName>
    </submittedName>
</protein>
<dbReference type="AlphaFoldDB" id="A0A699SJB2"/>
<organism evidence="2">
    <name type="scientific">Tanacetum cinerariifolium</name>
    <name type="common">Dalmatian daisy</name>
    <name type="synonym">Chrysanthemum cinerariifolium</name>
    <dbReference type="NCBI Taxonomy" id="118510"/>
    <lineage>
        <taxon>Eukaryota</taxon>
        <taxon>Viridiplantae</taxon>
        <taxon>Streptophyta</taxon>
        <taxon>Embryophyta</taxon>
        <taxon>Tracheophyta</taxon>
        <taxon>Spermatophyta</taxon>
        <taxon>Magnoliopsida</taxon>
        <taxon>eudicotyledons</taxon>
        <taxon>Gunneridae</taxon>
        <taxon>Pentapetalae</taxon>
        <taxon>asterids</taxon>
        <taxon>campanulids</taxon>
        <taxon>Asterales</taxon>
        <taxon>Asteraceae</taxon>
        <taxon>Asteroideae</taxon>
        <taxon>Anthemideae</taxon>
        <taxon>Anthemidinae</taxon>
        <taxon>Tanacetum</taxon>
    </lineage>
</organism>
<feature type="compositionally biased region" description="Basic and acidic residues" evidence="1">
    <location>
        <begin position="95"/>
        <end position="104"/>
    </location>
</feature>
<comment type="caution">
    <text evidence="2">The sequence shown here is derived from an EMBL/GenBank/DDBJ whole genome shotgun (WGS) entry which is preliminary data.</text>
</comment>
<feature type="non-terminal residue" evidence="2">
    <location>
        <position position="1"/>
    </location>
</feature>
<dbReference type="EMBL" id="BKCJ011165925">
    <property type="protein sequence ID" value="GFC97407.1"/>
    <property type="molecule type" value="Genomic_DNA"/>
</dbReference>
<accession>A0A699SJB2</accession>
<name>A0A699SJB2_TANCI</name>
<sequence length="144" mass="15266">SQPTRIHPSGLGIPRQRDVRRARAQRPGITGAIRRRTDGDRTTLRRGSPGTDRGLGHGKQLRAVPGHAIGDPLTGDPGLRRPPATGSGLRLRPGRRLDAQDHRRVATVGPEAAQRFGATRQSAATAGRLVAASGLQRPRVSGHG</sequence>
<evidence type="ECO:0000256" key="1">
    <source>
        <dbReference type="SAM" id="MobiDB-lite"/>
    </source>
</evidence>
<proteinExistence type="predicted"/>
<feature type="region of interest" description="Disordered" evidence="1">
    <location>
        <begin position="1"/>
        <end position="122"/>
    </location>
</feature>
<reference evidence="2" key="1">
    <citation type="journal article" date="2019" name="Sci. Rep.">
        <title>Draft genome of Tanacetum cinerariifolium, the natural source of mosquito coil.</title>
        <authorList>
            <person name="Yamashiro T."/>
            <person name="Shiraishi A."/>
            <person name="Satake H."/>
            <person name="Nakayama K."/>
        </authorList>
    </citation>
    <scope>NUCLEOTIDE SEQUENCE</scope>
</reference>
<gene>
    <name evidence="2" type="ORF">Tci_869377</name>
</gene>